<evidence type="ECO:0000259" key="1">
    <source>
        <dbReference type="PROSITE" id="PS50995"/>
    </source>
</evidence>
<sequence length="139" mass="16088">MNLNEALFSLMHSVRSTMLLRLKQLDKNLSPMHMKSLKVISKLEESTGQQLADFLGRDKAQINRLIKELVKQKMVTKIDNPKDKRSQLLTLTESGHELVKRFNKVEKELFDIMALNIEPEDLQAFIQLSQKLKVNLESI</sequence>
<dbReference type="PANTHER" id="PTHR33164">
    <property type="entry name" value="TRANSCRIPTIONAL REGULATOR, MARR FAMILY"/>
    <property type="match status" value="1"/>
</dbReference>
<dbReference type="RefSeq" id="WP_235313554.1">
    <property type="nucleotide sequence ID" value="NZ_JAKGAS010000008.1"/>
</dbReference>
<dbReference type="PROSITE" id="PS50995">
    <property type="entry name" value="HTH_MARR_2"/>
    <property type="match status" value="1"/>
</dbReference>
<evidence type="ECO:0000313" key="3">
    <source>
        <dbReference type="Proteomes" id="UP001521137"/>
    </source>
</evidence>
<dbReference type="SUPFAM" id="SSF46785">
    <property type="entry name" value="Winged helix' DNA-binding domain"/>
    <property type="match status" value="1"/>
</dbReference>
<evidence type="ECO:0000313" key="2">
    <source>
        <dbReference type="EMBL" id="MCF2949454.1"/>
    </source>
</evidence>
<feature type="domain" description="HTH marR-type" evidence="1">
    <location>
        <begin position="4"/>
        <end position="134"/>
    </location>
</feature>
<dbReference type="InterPro" id="IPR039422">
    <property type="entry name" value="MarR/SlyA-like"/>
</dbReference>
<dbReference type="Gene3D" id="1.10.10.10">
    <property type="entry name" value="Winged helix-like DNA-binding domain superfamily/Winged helix DNA-binding domain"/>
    <property type="match status" value="1"/>
</dbReference>
<dbReference type="InterPro" id="IPR036390">
    <property type="entry name" value="WH_DNA-bd_sf"/>
</dbReference>
<dbReference type="Pfam" id="PF12802">
    <property type="entry name" value="MarR_2"/>
    <property type="match status" value="1"/>
</dbReference>
<accession>A0ABS9D956</accession>
<name>A0ABS9D956_9ALTE</name>
<reference evidence="2 3" key="1">
    <citation type="submission" date="2022-01" db="EMBL/GenBank/DDBJ databases">
        <title>Paraglaciecola sp. G1-23.</title>
        <authorList>
            <person name="Jin M.S."/>
            <person name="Han D.M."/>
            <person name="Kim H.M."/>
            <person name="Jeon C.O."/>
        </authorList>
    </citation>
    <scope>NUCLEOTIDE SEQUENCE [LARGE SCALE GENOMIC DNA]</scope>
    <source>
        <strain evidence="2 3">G1-23</strain>
    </source>
</reference>
<dbReference type="PRINTS" id="PR00598">
    <property type="entry name" value="HTHMARR"/>
</dbReference>
<organism evidence="2 3">
    <name type="scientific">Paraglaciecola algarum</name>
    <dbReference type="NCBI Taxonomy" id="3050085"/>
    <lineage>
        <taxon>Bacteria</taxon>
        <taxon>Pseudomonadati</taxon>
        <taxon>Pseudomonadota</taxon>
        <taxon>Gammaproteobacteria</taxon>
        <taxon>Alteromonadales</taxon>
        <taxon>Alteromonadaceae</taxon>
        <taxon>Paraglaciecola</taxon>
    </lineage>
</organism>
<protein>
    <submittedName>
        <fullName evidence="2">MarR family transcriptional regulator</fullName>
    </submittedName>
</protein>
<proteinExistence type="predicted"/>
<dbReference type="Proteomes" id="UP001521137">
    <property type="component" value="Unassembled WGS sequence"/>
</dbReference>
<dbReference type="PANTHER" id="PTHR33164:SF43">
    <property type="entry name" value="HTH-TYPE TRANSCRIPTIONAL REPRESSOR YETL"/>
    <property type="match status" value="1"/>
</dbReference>
<dbReference type="SMART" id="SM00347">
    <property type="entry name" value="HTH_MARR"/>
    <property type="match status" value="1"/>
</dbReference>
<keyword evidence="3" id="KW-1185">Reference proteome</keyword>
<dbReference type="EMBL" id="JAKGAS010000008">
    <property type="protein sequence ID" value="MCF2949454.1"/>
    <property type="molecule type" value="Genomic_DNA"/>
</dbReference>
<gene>
    <name evidence="2" type="ORF">L0668_15145</name>
</gene>
<comment type="caution">
    <text evidence="2">The sequence shown here is derived from an EMBL/GenBank/DDBJ whole genome shotgun (WGS) entry which is preliminary data.</text>
</comment>
<dbReference type="InterPro" id="IPR036388">
    <property type="entry name" value="WH-like_DNA-bd_sf"/>
</dbReference>
<dbReference type="InterPro" id="IPR000835">
    <property type="entry name" value="HTH_MarR-typ"/>
</dbReference>